<sequence length="131" mass="14866">MAPLNCLYVVVAFVLSSNILIITSLSSETLPPSTEHSTEIYQVSRPLTTYEKYLRNCANKLKPNYAEEIFYSVFIGNQTIGKPCCFNLVTDMGLYCHVDITKYMVKLPAFKKNESLILNRSAMIFCECMDV</sequence>
<proteinExistence type="predicted"/>
<dbReference type="PaxDb" id="3847-GLYMA19G07534.1"/>
<evidence type="ECO:0000313" key="4">
    <source>
        <dbReference type="EMBL" id="KRG93979.1"/>
    </source>
</evidence>
<dbReference type="AlphaFoldDB" id="A0A0R0EI88"/>
<keyword evidence="6" id="KW-1185">Reference proteome</keyword>
<gene>
    <name evidence="4" type="ORF">GLYMA_19G054100</name>
</gene>
<evidence type="ECO:0000256" key="1">
    <source>
        <dbReference type="ARBA" id="ARBA00022729"/>
    </source>
</evidence>
<reference evidence="4" key="3">
    <citation type="submission" date="2018-07" db="EMBL/GenBank/DDBJ databases">
        <title>WGS assembly of Glycine max.</title>
        <authorList>
            <person name="Schmutz J."/>
            <person name="Cannon S."/>
            <person name="Schlueter J."/>
            <person name="Ma J."/>
            <person name="Mitros T."/>
            <person name="Nelson W."/>
            <person name="Hyten D."/>
            <person name="Song Q."/>
            <person name="Thelen J."/>
            <person name="Cheng J."/>
            <person name="Xu D."/>
            <person name="Hellsten U."/>
            <person name="May G."/>
            <person name="Yu Y."/>
            <person name="Sakurai T."/>
            <person name="Umezawa T."/>
            <person name="Bhattacharyya M."/>
            <person name="Sandhu D."/>
            <person name="Valliyodan B."/>
            <person name="Lindquist E."/>
            <person name="Peto M."/>
            <person name="Grant D."/>
            <person name="Shu S."/>
            <person name="Goodstein D."/>
            <person name="Barry K."/>
            <person name="Futrell-Griggs M."/>
            <person name="Abernathy B."/>
            <person name="Du J."/>
            <person name="Tian Z."/>
            <person name="Zhu L."/>
            <person name="Gill N."/>
            <person name="Joshi T."/>
            <person name="Libault M."/>
            <person name="Sethuraman A."/>
            <person name="Zhang X."/>
            <person name="Shinozaki K."/>
            <person name="Nguyen H."/>
            <person name="Wing R."/>
            <person name="Cregan P."/>
            <person name="Specht J."/>
            <person name="Grimwood J."/>
            <person name="Rokhsar D."/>
            <person name="Stacey G."/>
            <person name="Shoemaker R."/>
            <person name="Jackson S."/>
        </authorList>
    </citation>
    <scope>NUCLEOTIDE SEQUENCE</scope>
    <source>
        <tissue evidence="4">Callus</tissue>
    </source>
</reference>
<dbReference type="InParanoid" id="A0A0R0EI88"/>
<organism evidence="4">
    <name type="scientific">Glycine max</name>
    <name type="common">Soybean</name>
    <name type="synonym">Glycine hispida</name>
    <dbReference type="NCBI Taxonomy" id="3847"/>
    <lineage>
        <taxon>Eukaryota</taxon>
        <taxon>Viridiplantae</taxon>
        <taxon>Streptophyta</taxon>
        <taxon>Embryophyta</taxon>
        <taxon>Tracheophyta</taxon>
        <taxon>Spermatophyta</taxon>
        <taxon>Magnoliopsida</taxon>
        <taxon>eudicotyledons</taxon>
        <taxon>Gunneridae</taxon>
        <taxon>Pentapetalae</taxon>
        <taxon>rosids</taxon>
        <taxon>fabids</taxon>
        <taxon>Fabales</taxon>
        <taxon>Fabaceae</taxon>
        <taxon>Papilionoideae</taxon>
        <taxon>50 kb inversion clade</taxon>
        <taxon>NPAAA clade</taxon>
        <taxon>indigoferoid/millettioid clade</taxon>
        <taxon>Phaseoleae</taxon>
        <taxon>Glycine</taxon>
        <taxon>Glycine subgen. Soja</taxon>
    </lineage>
</organism>
<name>A0A0R0EI88_SOYBN</name>
<dbReference type="OrthoDB" id="1408535at2759"/>
<evidence type="ECO:0000259" key="3">
    <source>
        <dbReference type="Pfam" id="PF05617"/>
    </source>
</evidence>
<dbReference type="EMBL" id="CM000852">
    <property type="protein sequence ID" value="KRG93979.1"/>
    <property type="molecule type" value="Genomic_DNA"/>
</dbReference>
<evidence type="ECO:0000313" key="6">
    <source>
        <dbReference type="Proteomes" id="UP000008827"/>
    </source>
</evidence>
<dbReference type="Gramene" id="KRG93979">
    <property type="protein sequence ID" value="KRG93979"/>
    <property type="gene ID" value="GLYMA_19G054100"/>
</dbReference>
<evidence type="ECO:0000313" key="5">
    <source>
        <dbReference type="EnsemblPlants" id="KRG93979"/>
    </source>
</evidence>
<dbReference type="PANTHER" id="PTHR31951">
    <property type="entry name" value="BIFUNCTIONAL INHIBITOR/LIPID-TRANSFER PROTEIN/SEED STORAGE 2S ALBUMIN SUPERFAMILY PROTEIN-RELATED"/>
    <property type="match status" value="1"/>
</dbReference>
<feature type="domain" description="Prolamin-like" evidence="3">
    <location>
        <begin position="56"/>
        <end position="113"/>
    </location>
</feature>
<keyword evidence="1 2" id="KW-0732">Signal</keyword>
<dbReference type="InterPro" id="IPR008502">
    <property type="entry name" value="Prolamin-like"/>
</dbReference>
<reference evidence="5" key="2">
    <citation type="submission" date="2018-02" db="UniProtKB">
        <authorList>
            <consortium name="EnsemblPlants"/>
        </authorList>
    </citation>
    <scope>IDENTIFICATION</scope>
    <source>
        <strain evidence="5">Williams 82</strain>
    </source>
</reference>
<feature type="chain" id="PRO_5014520778" description="Prolamin-like domain-containing protein" evidence="2">
    <location>
        <begin position="27"/>
        <end position="131"/>
    </location>
</feature>
<reference evidence="4 5" key="1">
    <citation type="journal article" date="2010" name="Nature">
        <title>Genome sequence of the palaeopolyploid soybean.</title>
        <authorList>
            <person name="Schmutz J."/>
            <person name="Cannon S.B."/>
            <person name="Schlueter J."/>
            <person name="Ma J."/>
            <person name="Mitros T."/>
            <person name="Nelson W."/>
            <person name="Hyten D.L."/>
            <person name="Song Q."/>
            <person name="Thelen J.J."/>
            <person name="Cheng J."/>
            <person name="Xu D."/>
            <person name="Hellsten U."/>
            <person name="May G.D."/>
            <person name="Yu Y."/>
            <person name="Sakurai T."/>
            <person name="Umezawa T."/>
            <person name="Bhattacharyya M.K."/>
            <person name="Sandhu D."/>
            <person name="Valliyodan B."/>
            <person name="Lindquist E."/>
            <person name="Peto M."/>
            <person name="Grant D."/>
            <person name="Shu S."/>
            <person name="Goodstein D."/>
            <person name="Barry K."/>
            <person name="Futrell-Griggs M."/>
            <person name="Abernathy B."/>
            <person name="Du J."/>
            <person name="Tian Z."/>
            <person name="Zhu L."/>
            <person name="Gill N."/>
            <person name="Joshi T."/>
            <person name="Libault M."/>
            <person name="Sethuraman A."/>
            <person name="Zhang X.-C."/>
            <person name="Shinozaki K."/>
            <person name="Nguyen H.T."/>
            <person name="Wing R.A."/>
            <person name="Cregan P."/>
            <person name="Specht J."/>
            <person name="Grimwood J."/>
            <person name="Rokhsar D."/>
            <person name="Stacey G."/>
            <person name="Shoemaker R.C."/>
            <person name="Jackson S.A."/>
        </authorList>
    </citation>
    <scope>NUCLEOTIDE SEQUENCE [LARGE SCALE GENOMIC DNA]</scope>
    <source>
        <strain evidence="5">cv. Williams 82</strain>
        <tissue evidence="4">Callus</tissue>
    </source>
</reference>
<protein>
    <recommendedName>
        <fullName evidence="3">Prolamin-like domain-containing protein</fullName>
    </recommendedName>
</protein>
<dbReference type="PANTHER" id="PTHR31951:SF24">
    <property type="entry name" value="ECA1 GAMETOGENESIS RELATED FAMILY"/>
    <property type="match status" value="1"/>
</dbReference>
<accession>A0A0R0EI88</accession>
<dbReference type="Proteomes" id="UP000008827">
    <property type="component" value="Chromosome 19"/>
</dbReference>
<dbReference type="Pfam" id="PF05617">
    <property type="entry name" value="Prolamin_like"/>
    <property type="match status" value="1"/>
</dbReference>
<dbReference type="FunCoup" id="A0A0R0EI88">
    <property type="interactions" value="83"/>
</dbReference>
<evidence type="ECO:0000256" key="2">
    <source>
        <dbReference type="SAM" id="SignalP"/>
    </source>
</evidence>
<feature type="signal peptide" evidence="2">
    <location>
        <begin position="1"/>
        <end position="26"/>
    </location>
</feature>
<dbReference type="EnsemblPlants" id="KRG93979">
    <property type="protein sequence ID" value="KRG93979"/>
    <property type="gene ID" value="GLYMA_19G054100"/>
</dbReference>